<organism evidence="1">
    <name type="scientific">Arion vulgaris</name>
    <dbReference type="NCBI Taxonomy" id="1028688"/>
    <lineage>
        <taxon>Eukaryota</taxon>
        <taxon>Metazoa</taxon>
        <taxon>Spiralia</taxon>
        <taxon>Lophotrochozoa</taxon>
        <taxon>Mollusca</taxon>
        <taxon>Gastropoda</taxon>
        <taxon>Heterobranchia</taxon>
        <taxon>Euthyneura</taxon>
        <taxon>Panpulmonata</taxon>
        <taxon>Eupulmonata</taxon>
        <taxon>Stylommatophora</taxon>
        <taxon>Helicina</taxon>
        <taxon>Arionoidea</taxon>
        <taxon>Arionidae</taxon>
        <taxon>Arion</taxon>
    </lineage>
</organism>
<sequence length="70" mass="7708">SGVIHGGPIKEYTMCPALINISHFTAVVDLKTAPITSIHYLGRLHERTSLNLTFLTSQNADNRQVSITFP</sequence>
<name>A0A0B6Y4L8_9EUPU</name>
<accession>A0A0B6Y4L8</accession>
<gene>
    <name evidence="1" type="primary">ORF11686</name>
</gene>
<evidence type="ECO:0000313" key="1">
    <source>
        <dbReference type="EMBL" id="CEK50791.1"/>
    </source>
</evidence>
<protein>
    <submittedName>
        <fullName evidence="1">Uncharacterized protein</fullName>
    </submittedName>
</protein>
<feature type="non-terminal residue" evidence="1">
    <location>
        <position position="1"/>
    </location>
</feature>
<dbReference type="EMBL" id="HACG01003926">
    <property type="protein sequence ID" value="CEK50791.1"/>
    <property type="molecule type" value="Transcribed_RNA"/>
</dbReference>
<dbReference type="AlphaFoldDB" id="A0A0B6Y4L8"/>
<proteinExistence type="predicted"/>
<reference evidence="1" key="1">
    <citation type="submission" date="2014-12" db="EMBL/GenBank/DDBJ databases">
        <title>Insight into the proteome of Arion vulgaris.</title>
        <authorList>
            <person name="Aradska J."/>
            <person name="Bulat T."/>
            <person name="Smidak R."/>
            <person name="Sarate P."/>
            <person name="Gangsoo J."/>
            <person name="Sialana F."/>
            <person name="Bilban M."/>
            <person name="Lubec G."/>
        </authorList>
    </citation>
    <scope>NUCLEOTIDE SEQUENCE</scope>
    <source>
        <tissue evidence="1">Skin</tissue>
    </source>
</reference>
<feature type="non-terminal residue" evidence="1">
    <location>
        <position position="70"/>
    </location>
</feature>